<protein>
    <recommendedName>
        <fullName evidence="4">DNA-binding protein</fullName>
    </recommendedName>
</protein>
<feature type="compositionally biased region" description="Basic and acidic residues" evidence="1">
    <location>
        <begin position="37"/>
        <end position="48"/>
    </location>
</feature>
<feature type="compositionally biased region" description="Basic residues" evidence="1">
    <location>
        <begin position="97"/>
        <end position="106"/>
    </location>
</feature>
<feature type="region of interest" description="Disordered" evidence="1">
    <location>
        <begin position="1"/>
        <end position="22"/>
    </location>
</feature>
<dbReference type="Proteomes" id="UP000695802">
    <property type="component" value="Unassembled WGS sequence"/>
</dbReference>
<feature type="region of interest" description="Disordered" evidence="1">
    <location>
        <begin position="36"/>
        <end position="106"/>
    </location>
</feature>
<name>A0ABS3AXQ6_9XANT</name>
<evidence type="ECO:0000256" key="1">
    <source>
        <dbReference type="SAM" id="MobiDB-lite"/>
    </source>
</evidence>
<reference evidence="2 3" key="1">
    <citation type="submission" date="2021-02" db="EMBL/GenBank/DDBJ databases">
        <title>Taxonomically Unique Crown Gall-Associated Xanthomonas Stains Have Deficiency in Virulence Repertories.</title>
        <authorList>
            <person name="Mafakheri H."/>
            <person name="Taghavi S.M."/>
            <person name="Dimkic I."/>
            <person name="Nemanja K."/>
            <person name="Osdaghi E."/>
        </authorList>
    </citation>
    <scope>NUCLEOTIDE SEQUENCE [LARGE SCALE GENOMIC DNA]</scope>
    <source>
        <strain evidence="2 3">FX4</strain>
    </source>
</reference>
<sequence>MRTFLQKRRKTSLMQERRGDVKRSLRAGLRRTAIAAARHDNTTTEGARRGGRPALRKKAVHELRSPRDVWAQRIQHGASPTRQLAKQVPPAATTRNGSRKRATPTR</sequence>
<accession>A0ABS3AXQ6</accession>
<gene>
    <name evidence="2" type="ORF">JR064_03100</name>
</gene>
<organism evidence="2 3">
    <name type="scientific">Xanthomonas bonasiae</name>
    <dbReference type="NCBI Taxonomy" id="2810351"/>
    <lineage>
        <taxon>Bacteria</taxon>
        <taxon>Pseudomonadati</taxon>
        <taxon>Pseudomonadota</taxon>
        <taxon>Gammaproteobacteria</taxon>
        <taxon>Lysobacterales</taxon>
        <taxon>Lysobacteraceae</taxon>
        <taxon>Xanthomonas</taxon>
    </lineage>
</organism>
<dbReference type="EMBL" id="JAFIWB010000002">
    <property type="protein sequence ID" value="MBN6101149.1"/>
    <property type="molecule type" value="Genomic_DNA"/>
</dbReference>
<evidence type="ECO:0000313" key="2">
    <source>
        <dbReference type="EMBL" id="MBN6101149.1"/>
    </source>
</evidence>
<comment type="caution">
    <text evidence="2">The sequence shown here is derived from an EMBL/GenBank/DDBJ whole genome shotgun (WGS) entry which is preliminary data.</text>
</comment>
<proteinExistence type="predicted"/>
<dbReference type="RefSeq" id="WP_206228792.1">
    <property type="nucleotide sequence ID" value="NZ_JAFIWB010000002.1"/>
</dbReference>
<feature type="compositionally biased region" description="Basic residues" evidence="1">
    <location>
        <begin position="1"/>
        <end position="11"/>
    </location>
</feature>
<evidence type="ECO:0000313" key="3">
    <source>
        <dbReference type="Proteomes" id="UP000695802"/>
    </source>
</evidence>
<keyword evidence="3" id="KW-1185">Reference proteome</keyword>
<evidence type="ECO:0008006" key="4">
    <source>
        <dbReference type="Google" id="ProtNLM"/>
    </source>
</evidence>
<feature type="compositionally biased region" description="Basic residues" evidence="1">
    <location>
        <begin position="49"/>
        <end position="59"/>
    </location>
</feature>